<dbReference type="Proteomes" id="UP000214646">
    <property type="component" value="Unassembled WGS sequence"/>
</dbReference>
<comment type="caution">
    <text evidence="1">The sequence shown here is derived from an EMBL/GenBank/DDBJ whole genome shotgun (WGS) entry which is preliminary data.</text>
</comment>
<proteinExistence type="predicted"/>
<dbReference type="InterPro" id="IPR010982">
    <property type="entry name" value="Lambda_DNA-bd_dom_sf"/>
</dbReference>
<keyword evidence="2" id="KW-1185">Reference proteome</keyword>
<evidence type="ECO:0000313" key="1">
    <source>
        <dbReference type="EMBL" id="OWK42112.1"/>
    </source>
</evidence>
<organism evidence="1 2">
    <name type="scientific">Fimbriiglobus ruber</name>
    <dbReference type="NCBI Taxonomy" id="1908690"/>
    <lineage>
        <taxon>Bacteria</taxon>
        <taxon>Pseudomonadati</taxon>
        <taxon>Planctomycetota</taxon>
        <taxon>Planctomycetia</taxon>
        <taxon>Gemmatales</taxon>
        <taxon>Gemmataceae</taxon>
        <taxon>Fimbriiglobus</taxon>
    </lineage>
</organism>
<dbReference type="GO" id="GO:0003677">
    <property type="term" value="F:DNA binding"/>
    <property type="evidence" value="ECO:0007669"/>
    <property type="project" value="InterPro"/>
</dbReference>
<evidence type="ECO:0000313" key="2">
    <source>
        <dbReference type="Proteomes" id="UP000214646"/>
    </source>
</evidence>
<dbReference type="OrthoDB" id="289216at2"/>
<evidence type="ECO:0008006" key="3">
    <source>
        <dbReference type="Google" id="ProtNLM"/>
    </source>
</evidence>
<sequence length="65" mass="7587">MTPTELRNLGDKHGRGWQTRLARAVPVDVRTVRRYLSGKVAIRPVIAMRIRQVFAEWLKSKKSER</sequence>
<name>A0A225DL23_9BACT</name>
<reference evidence="2" key="1">
    <citation type="submission" date="2017-06" db="EMBL/GenBank/DDBJ databases">
        <title>Genome analysis of Fimbriiglobus ruber SP5, the first member of the order Planctomycetales with confirmed chitinolytic capability.</title>
        <authorList>
            <person name="Ravin N.V."/>
            <person name="Rakitin A.L."/>
            <person name="Ivanova A.A."/>
            <person name="Beletsky A.V."/>
            <person name="Kulichevskaya I.S."/>
            <person name="Mardanov A.V."/>
            <person name="Dedysh S.N."/>
        </authorList>
    </citation>
    <scope>NUCLEOTIDE SEQUENCE [LARGE SCALE GENOMIC DNA]</scope>
    <source>
        <strain evidence="2">SP5</strain>
    </source>
</reference>
<protein>
    <recommendedName>
        <fullName evidence="3">HTH cro/C1-type domain-containing protein</fullName>
    </recommendedName>
</protein>
<dbReference type="AlphaFoldDB" id="A0A225DL23"/>
<dbReference type="EMBL" id="NIDE01000005">
    <property type="protein sequence ID" value="OWK42112.1"/>
    <property type="molecule type" value="Genomic_DNA"/>
</dbReference>
<gene>
    <name evidence="1" type="ORF">FRUB_04190</name>
</gene>
<dbReference type="SUPFAM" id="SSF47413">
    <property type="entry name" value="lambda repressor-like DNA-binding domains"/>
    <property type="match status" value="1"/>
</dbReference>
<dbReference type="RefSeq" id="WP_088255320.1">
    <property type="nucleotide sequence ID" value="NZ_NIDE01000005.1"/>
</dbReference>
<accession>A0A225DL23</accession>